<feature type="compositionally biased region" description="Basic and acidic residues" evidence="1">
    <location>
        <begin position="75"/>
        <end position="123"/>
    </location>
</feature>
<evidence type="ECO:0000313" key="3">
    <source>
        <dbReference type="EMBL" id="CAJ0602329.1"/>
    </source>
</evidence>
<evidence type="ECO:0000313" key="4">
    <source>
        <dbReference type="Proteomes" id="UP001176961"/>
    </source>
</evidence>
<feature type="region of interest" description="Disordered" evidence="1">
    <location>
        <begin position="25"/>
        <end position="137"/>
    </location>
</feature>
<keyword evidence="2" id="KW-0732">Signal</keyword>
<name>A0AA36M7N5_CYLNA</name>
<protein>
    <submittedName>
        <fullName evidence="3">Uncharacterized protein</fullName>
    </submittedName>
</protein>
<feature type="compositionally biased region" description="Polar residues" evidence="1">
    <location>
        <begin position="33"/>
        <end position="42"/>
    </location>
</feature>
<feature type="chain" id="PRO_5041260468" evidence="2">
    <location>
        <begin position="20"/>
        <end position="268"/>
    </location>
</feature>
<feature type="signal peptide" evidence="2">
    <location>
        <begin position="1"/>
        <end position="19"/>
    </location>
</feature>
<organism evidence="3 4">
    <name type="scientific">Cylicocyclus nassatus</name>
    <name type="common">Nematode worm</name>
    <dbReference type="NCBI Taxonomy" id="53992"/>
    <lineage>
        <taxon>Eukaryota</taxon>
        <taxon>Metazoa</taxon>
        <taxon>Ecdysozoa</taxon>
        <taxon>Nematoda</taxon>
        <taxon>Chromadorea</taxon>
        <taxon>Rhabditida</taxon>
        <taxon>Rhabditina</taxon>
        <taxon>Rhabditomorpha</taxon>
        <taxon>Strongyloidea</taxon>
        <taxon>Strongylidae</taxon>
        <taxon>Cylicocyclus</taxon>
    </lineage>
</organism>
<reference evidence="3" key="1">
    <citation type="submission" date="2023-07" db="EMBL/GenBank/DDBJ databases">
        <authorList>
            <consortium name="CYATHOMIX"/>
        </authorList>
    </citation>
    <scope>NUCLEOTIDE SEQUENCE</scope>
    <source>
        <strain evidence="3">N/A</strain>
    </source>
</reference>
<dbReference type="EMBL" id="CATQJL010000305">
    <property type="protein sequence ID" value="CAJ0602329.1"/>
    <property type="molecule type" value="Genomic_DNA"/>
</dbReference>
<evidence type="ECO:0000256" key="1">
    <source>
        <dbReference type="SAM" id="MobiDB-lite"/>
    </source>
</evidence>
<dbReference type="Proteomes" id="UP001176961">
    <property type="component" value="Unassembled WGS sequence"/>
</dbReference>
<feature type="compositionally biased region" description="Basic and acidic residues" evidence="1">
    <location>
        <begin position="43"/>
        <end position="63"/>
    </location>
</feature>
<gene>
    <name evidence="3" type="ORF">CYNAS_LOCUS14312</name>
</gene>
<accession>A0AA36M7N5</accession>
<keyword evidence="4" id="KW-1185">Reference proteome</keyword>
<dbReference type="AlphaFoldDB" id="A0AA36M7N5"/>
<comment type="caution">
    <text evidence="3">The sequence shown here is derived from an EMBL/GenBank/DDBJ whole genome shotgun (WGS) entry which is preliminary data.</text>
</comment>
<sequence>MYICLVLFILPAIVPSTKQVESQLEQVDVQDGSKVQQSTVGETNRDTEHTGTQKGDGDSEHETGTQNVGDTELETNAHKDVGNTEHGDTRNGVSDTDHKTDKQEDANSEHKAGTQKDVRKTEEAAETSKTSEETVQANCKDDVNKAAKRAFRRALGGKPIPCSPEAIGATLKFFKGDNDSCNPLLADGSIKNQKEAVQYLANLDETMKSNVRREATSASSFGCVYNQTIFCCFLVPHKVFESRIDQMVQNRNKIDETGKKGRPTLHSS</sequence>
<evidence type="ECO:0000256" key="2">
    <source>
        <dbReference type="SAM" id="SignalP"/>
    </source>
</evidence>
<proteinExistence type="predicted"/>